<dbReference type="EMBL" id="KB446568">
    <property type="protein sequence ID" value="EME77128.1"/>
    <property type="molecule type" value="Genomic_DNA"/>
</dbReference>
<keyword evidence="4" id="KW-1185">Reference proteome</keyword>
<name>M3AIW1_PSEFD</name>
<dbReference type="Proteomes" id="UP000016932">
    <property type="component" value="Unassembled WGS sequence"/>
</dbReference>
<feature type="transmembrane region" description="Helical" evidence="2">
    <location>
        <begin position="12"/>
        <end position="31"/>
    </location>
</feature>
<keyword evidence="2" id="KW-0812">Transmembrane</keyword>
<dbReference type="GeneID" id="19334301"/>
<organism evidence="3 4">
    <name type="scientific">Pseudocercospora fijiensis (strain CIRAD86)</name>
    <name type="common">Black leaf streak disease fungus</name>
    <name type="synonym">Mycosphaerella fijiensis</name>
    <dbReference type="NCBI Taxonomy" id="383855"/>
    <lineage>
        <taxon>Eukaryota</taxon>
        <taxon>Fungi</taxon>
        <taxon>Dikarya</taxon>
        <taxon>Ascomycota</taxon>
        <taxon>Pezizomycotina</taxon>
        <taxon>Dothideomycetes</taxon>
        <taxon>Dothideomycetidae</taxon>
        <taxon>Mycosphaerellales</taxon>
        <taxon>Mycosphaerellaceae</taxon>
        <taxon>Pseudocercospora</taxon>
    </lineage>
</organism>
<feature type="transmembrane region" description="Helical" evidence="2">
    <location>
        <begin position="76"/>
        <end position="97"/>
    </location>
</feature>
<dbReference type="HOGENOM" id="CLU_392373_0_0_1"/>
<sequence>MDNIRRCAGHGNIKLTYLGTALLVAFWYFHLPFIIDVLGFICCFCIGVLSVVKIIWFRNRHAAYMARHCRKHHLWIGLLLTLSLAIFFIWLQLILVLPAPETTSSLPSSLRRLRKDSTTTVAFAETELSYLHGAGAASAYTCLVAACRVPGTSSINRTWTSIQERLMQQGSPSLGLTMTQSETGCWQQDSNPSQNAIPSAADLSEASVFEDFRHDTLILANDLATYAIKVIKLESAIDTTINQTILESINDIYRLLSSTRTSTTTTSSSVYTISLDRLIAFYSSSSLSFWPRLFHQKSFPLYTHLRPYLFPTPTPTESLSQTLLSLNEKVTTCYKIHIALANVREAYSEASAKLTNLINDYGTNENIPVEITRQFPPIANLVAQIRNGSTSRLGGGVSVFDAKRRVSGRNWWGNFLEEVIFEKIWGELERMGRDVEEMRITGRWIEGRVCERLDMRVRDGMGWDRMEGMGWFSEKKGLGGGREVAERITNVWLLISIGRNQLGCSCTEKQDLPEWFTLYHLVLRKPSTRKSALRLTCNLHTSKYTYITQHHCLIAWVRLLGIAYYVMMSTISERLTPADDNNNTGGEKLEDGSSTETTYQGGPFRVGLPGGTHQVGHNRAACLEPHSSDPAQKCCGCYKELQTASECSTMQIHAVFKAIRVYAALGEEAADKEVDVDTEPDSHRVASWSFVPKHKGLQEVPKL</sequence>
<keyword evidence="2" id="KW-1133">Transmembrane helix</keyword>
<evidence type="ECO:0000256" key="2">
    <source>
        <dbReference type="SAM" id="Phobius"/>
    </source>
</evidence>
<keyword evidence="2" id="KW-0472">Membrane</keyword>
<dbReference type="OrthoDB" id="10362819at2759"/>
<evidence type="ECO:0000256" key="1">
    <source>
        <dbReference type="SAM" id="MobiDB-lite"/>
    </source>
</evidence>
<dbReference type="AlphaFoldDB" id="M3AIW1"/>
<accession>M3AIW1</accession>
<proteinExistence type="predicted"/>
<dbReference type="RefSeq" id="XP_007932263.1">
    <property type="nucleotide sequence ID" value="XM_007934072.1"/>
</dbReference>
<protein>
    <submittedName>
        <fullName evidence="3">Uncharacterized protein</fullName>
    </submittedName>
</protein>
<gene>
    <name evidence="3" type="ORF">MYCFIDRAFT_180130</name>
</gene>
<reference evidence="3 4" key="1">
    <citation type="journal article" date="2012" name="PLoS Pathog.">
        <title>Diverse lifestyles and strategies of plant pathogenesis encoded in the genomes of eighteen Dothideomycetes fungi.</title>
        <authorList>
            <person name="Ohm R.A."/>
            <person name="Feau N."/>
            <person name="Henrissat B."/>
            <person name="Schoch C.L."/>
            <person name="Horwitz B.A."/>
            <person name="Barry K.W."/>
            <person name="Condon B.J."/>
            <person name="Copeland A.C."/>
            <person name="Dhillon B."/>
            <person name="Glaser F."/>
            <person name="Hesse C.N."/>
            <person name="Kosti I."/>
            <person name="LaButti K."/>
            <person name="Lindquist E.A."/>
            <person name="Lucas S."/>
            <person name="Salamov A.A."/>
            <person name="Bradshaw R.E."/>
            <person name="Ciuffetti L."/>
            <person name="Hamelin R.C."/>
            <person name="Kema G.H.J."/>
            <person name="Lawrence C."/>
            <person name="Scott J.A."/>
            <person name="Spatafora J.W."/>
            <person name="Turgeon B.G."/>
            <person name="de Wit P.J.G.M."/>
            <person name="Zhong S."/>
            <person name="Goodwin S.B."/>
            <person name="Grigoriev I.V."/>
        </authorList>
    </citation>
    <scope>NUCLEOTIDE SEQUENCE [LARGE SCALE GENOMIC DNA]</scope>
    <source>
        <strain evidence="3 4">CIRAD86</strain>
    </source>
</reference>
<feature type="compositionally biased region" description="Polar residues" evidence="1">
    <location>
        <begin position="576"/>
        <end position="585"/>
    </location>
</feature>
<dbReference type="VEuPathDB" id="FungiDB:MYCFIDRAFT_180130"/>
<feature type="transmembrane region" description="Helical" evidence="2">
    <location>
        <begin position="37"/>
        <end position="56"/>
    </location>
</feature>
<evidence type="ECO:0000313" key="4">
    <source>
        <dbReference type="Proteomes" id="UP000016932"/>
    </source>
</evidence>
<dbReference type="KEGG" id="pfj:MYCFIDRAFT_180130"/>
<feature type="region of interest" description="Disordered" evidence="1">
    <location>
        <begin position="576"/>
        <end position="597"/>
    </location>
</feature>
<evidence type="ECO:0000313" key="3">
    <source>
        <dbReference type="EMBL" id="EME77128.1"/>
    </source>
</evidence>